<dbReference type="AlphaFoldDB" id="A0A2T0GUU8"/>
<evidence type="ECO:0000313" key="2">
    <source>
        <dbReference type="EMBL" id="PRW62896.1"/>
    </source>
</evidence>
<dbReference type="InParanoid" id="A0A2T0GUU8"/>
<name>A0A2T0GUU8_ACTMO</name>
<dbReference type="EMBL" id="PVSR01000023">
    <property type="protein sequence ID" value="PRW62896.1"/>
    <property type="molecule type" value="Genomic_DNA"/>
</dbReference>
<protein>
    <submittedName>
        <fullName evidence="2">DUF397 domain-containing protein</fullName>
    </submittedName>
</protein>
<dbReference type="InterPro" id="IPR007278">
    <property type="entry name" value="DUF397"/>
</dbReference>
<proteinExistence type="predicted"/>
<dbReference type="Proteomes" id="UP000239352">
    <property type="component" value="Unassembled WGS sequence"/>
</dbReference>
<organism evidence="2 3">
    <name type="scientific">Actinopolyspora mortivallis</name>
    <dbReference type="NCBI Taxonomy" id="33906"/>
    <lineage>
        <taxon>Bacteria</taxon>
        <taxon>Bacillati</taxon>
        <taxon>Actinomycetota</taxon>
        <taxon>Actinomycetes</taxon>
        <taxon>Actinopolysporales</taxon>
        <taxon>Actinopolysporaceae</taxon>
        <taxon>Actinopolyspora</taxon>
    </lineage>
</organism>
<dbReference type="RefSeq" id="WP_106114250.1">
    <property type="nucleotide sequence ID" value="NZ_PVSR01000023.1"/>
</dbReference>
<gene>
    <name evidence="2" type="ORF">CEP50_13180</name>
</gene>
<keyword evidence="3" id="KW-1185">Reference proteome</keyword>
<reference evidence="2 3" key="1">
    <citation type="submission" date="2018-03" db="EMBL/GenBank/DDBJ databases">
        <title>Actinopolyspora mortivallis from Sahara, screening for active biomolecules.</title>
        <authorList>
            <person name="Selama O."/>
            <person name="Wellington E.M.H."/>
            <person name="Hacene H."/>
        </authorList>
    </citation>
    <scope>NUCLEOTIDE SEQUENCE [LARGE SCALE GENOMIC DNA]</scope>
    <source>
        <strain evidence="2 3">M5A</strain>
    </source>
</reference>
<dbReference type="Pfam" id="PF04149">
    <property type="entry name" value="DUF397"/>
    <property type="match status" value="1"/>
</dbReference>
<accession>A0A2T0GUU8</accession>
<feature type="domain" description="DUF397" evidence="1">
    <location>
        <begin position="6"/>
        <end position="57"/>
    </location>
</feature>
<comment type="caution">
    <text evidence="2">The sequence shown here is derived from an EMBL/GenBank/DDBJ whole genome shotgun (WGS) entry which is preliminary data.</text>
</comment>
<evidence type="ECO:0000259" key="1">
    <source>
        <dbReference type="Pfam" id="PF04149"/>
    </source>
</evidence>
<dbReference type="STRING" id="1050202.GCA_000384035_00820"/>
<sequence>MFEFFSWRRSSRTQGQGQCVEVGFSESRIGLRDSKNRPAGQLTVGRPQWKAFLDMIKRIPGRVGRSQPSHRR</sequence>
<evidence type="ECO:0000313" key="3">
    <source>
        <dbReference type="Proteomes" id="UP000239352"/>
    </source>
</evidence>